<comment type="caution">
    <text evidence="1">The sequence shown here is derived from an EMBL/GenBank/DDBJ whole genome shotgun (WGS) entry which is preliminary data.</text>
</comment>
<proteinExistence type="predicted"/>
<name>A0A942I758_9HYPH</name>
<evidence type="ECO:0000313" key="1">
    <source>
        <dbReference type="EMBL" id="MBS3849743.1"/>
    </source>
</evidence>
<dbReference type="RefSeq" id="WP_212659381.1">
    <property type="nucleotide sequence ID" value="NZ_JAGXTP010000002.1"/>
</dbReference>
<dbReference type="EMBL" id="JAGXTP010000002">
    <property type="protein sequence ID" value="MBS3849743.1"/>
    <property type="molecule type" value="Genomic_DNA"/>
</dbReference>
<accession>A0A942I758</accession>
<dbReference type="AlphaFoldDB" id="A0A942I758"/>
<sequence>MTQFDFQAPAALFLGSDWHVAAAQGSRKFRTAAQALCFALEEAAPVSLKGASLEVNGKRYSNHEMIWLHRSPDYPLPRKKLQKLSRARSRASAIKEPT</sequence>
<reference evidence="1" key="1">
    <citation type="submission" date="2021-04" db="EMBL/GenBank/DDBJ databases">
        <title>Devosia litorisediminis sp. nov., isolated from a sand dune.</title>
        <authorList>
            <person name="Park S."/>
            <person name="Yoon J.-H."/>
        </authorList>
    </citation>
    <scope>NUCLEOTIDE SEQUENCE</scope>
    <source>
        <strain evidence="1">BSSL-BM10</strain>
    </source>
</reference>
<protein>
    <submittedName>
        <fullName evidence="1">Uncharacterized protein</fullName>
    </submittedName>
</protein>
<evidence type="ECO:0000313" key="2">
    <source>
        <dbReference type="Proteomes" id="UP000678281"/>
    </source>
</evidence>
<dbReference type="Proteomes" id="UP000678281">
    <property type="component" value="Unassembled WGS sequence"/>
</dbReference>
<keyword evidence="2" id="KW-1185">Reference proteome</keyword>
<organism evidence="1 2">
    <name type="scientific">Devosia litorisediminis</name>
    <dbReference type="NCBI Taxonomy" id="2829817"/>
    <lineage>
        <taxon>Bacteria</taxon>
        <taxon>Pseudomonadati</taxon>
        <taxon>Pseudomonadota</taxon>
        <taxon>Alphaproteobacteria</taxon>
        <taxon>Hyphomicrobiales</taxon>
        <taxon>Devosiaceae</taxon>
        <taxon>Devosia</taxon>
    </lineage>
</organism>
<gene>
    <name evidence="1" type="ORF">KD146_13645</name>
</gene>